<dbReference type="Pfam" id="PF07478">
    <property type="entry name" value="Dala_Dala_lig_C"/>
    <property type="match status" value="1"/>
</dbReference>
<keyword evidence="5 13" id="KW-0547">Nucleotide-binding</keyword>
<dbReference type="HAMAP" id="MF_00047">
    <property type="entry name" value="Dala_Dala_lig"/>
    <property type="match status" value="1"/>
</dbReference>
<dbReference type="NCBIfam" id="TIGR01205">
    <property type="entry name" value="D_ala_D_alaTIGR"/>
    <property type="match status" value="1"/>
</dbReference>
<dbReference type="GO" id="GO:0046872">
    <property type="term" value="F:metal ion binding"/>
    <property type="evidence" value="ECO:0007669"/>
    <property type="project" value="UniProtKB-KW"/>
</dbReference>
<feature type="active site" evidence="11">
    <location>
        <position position="183"/>
    </location>
</feature>
<comment type="cofactor">
    <cofactor evidence="12">
        <name>Mg(2+)</name>
        <dbReference type="ChEBI" id="CHEBI:18420"/>
    </cofactor>
    <cofactor evidence="12">
        <name>Mn(2+)</name>
        <dbReference type="ChEBI" id="CHEBI:29035"/>
    </cofactor>
    <text evidence="12">Binds 2 magnesium or manganese ions per subunit.</text>
</comment>
<dbReference type="AlphaFoldDB" id="A0A1F6NX35"/>
<dbReference type="InterPro" id="IPR011761">
    <property type="entry name" value="ATP-grasp"/>
</dbReference>
<dbReference type="SUPFAM" id="SSF56059">
    <property type="entry name" value="Glutathione synthetase ATP-binding domain-like"/>
    <property type="match status" value="1"/>
</dbReference>
<dbReference type="GO" id="GO:0005524">
    <property type="term" value="F:ATP binding"/>
    <property type="evidence" value="ECO:0007669"/>
    <property type="project" value="UniProtKB-UniRule"/>
</dbReference>
<keyword evidence="6 13" id="KW-0067">ATP-binding</keyword>
<dbReference type="NCBIfam" id="NF002528">
    <property type="entry name" value="PRK01966.1-4"/>
    <property type="match status" value="1"/>
</dbReference>
<dbReference type="Gene3D" id="3.30.1490.20">
    <property type="entry name" value="ATP-grasp fold, A domain"/>
    <property type="match status" value="1"/>
</dbReference>
<keyword evidence="12" id="KW-0479">Metal-binding</keyword>
<dbReference type="PANTHER" id="PTHR23132">
    <property type="entry name" value="D-ALANINE--D-ALANINE LIGASE"/>
    <property type="match status" value="1"/>
</dbReference>
<gene>
    <name evidence="10" type="primary">ddl</name>
    <name evidence="15" type="ORF">A3J93_04505</name>
</gene>
<evidence type="ECO:0000259" key="14">
    <source>
        <dbReference type="PROSITE" id="PS50975"/>
    </source>
</evidence>
<evidence type="ECO:0000313" key="16">
    <source>
        <dbReference type="Proteomes" id="UP000177907"/>
    </source>
</evidence>
<evidence type="ECO:0000256" key="4">
    <source>
        <dbReference type="ARBA" id="ARBA00022598"/>
    </source>
</evidence>
<evidence type="ECO:0000256" key="8">
    <source>
        <dbReference type="ARBA" id="ARBA00022984"/>
    </source>
</evidence>
<dbReference type="InterPro" id="IPR005905">
    <property type="entry name" value="D_ala_D_ala"/>
</dbReference>
<reference evidence="15 16" key="1">
    <citation type="journal article" date="2016" name="Nat. Commun.">
        <title>Thousands of microbial genomes shed light on interconnected biogeochemical processes in an aquifer system.</title>
        <authorList>
            <person name="Anantharaman K."/>
            <person name="Brown C.T."/>
            <person name="Hug L.A."/>
            <person name="Sharon I."/>
            <person name="Castelle C.J."/>
            <person name="Probst A.J."/>
            <person name="Thomas B.C."/>
            <person name="Singh A."/>
            <person name="Wilkins M.J."/>
            <person name="Karaoz U."/>
            <person name="Brodie E.L."/>
            <person name="Williams K.H."/>
            <person name="Hubbard S.S."/>
            <person name="Banfield J.F."/>
        </authorList>
    </citation>
    <scope>NUCLEOTIDE SEQUENCE [LARGE SCALE GENOMIC DNA]</scope>
</reference>
<dbReference type="PROSITE" id="PS50975">
    <property type="entry name" value="ATP_GRASP"/>
    <property type="match status" value="1"/>
</dbReference>
<dbReference type="Pfam" id="PF01820">
    <property type="entry name" value="Dala_Dala_lig_N"/>
    <property type="match status" value="1"/>
</dbReference>
<name>A0A1F6NX35_9BACT</name>
<protein>
    <recommendedName>
        <fullName evidence="10">D-alanine--D-alanine ligase</fullName>
        <ecNumber evidence="10">6.3.2.4</ecNumber>
    </recommendedName>
    <alternativeName>
        <fullName evidence="10">D-Ala-D-Ala ligase</fullName>
    </alternativeName>
    <alternativeName>
        <fullName evidence="10">D-alanylalanine synthetase</fullName>
    </alternativeName>
</protein>
<dbReference type="Proteomes" id="UP000177907">
    <property type="component" value="Unassembled WGS sequence"/>
</dbReference>
<dbReference type="PANTHER" id="PTHR23132:SF23">
    <property type="entry name" value="D-ALANINE--D-ALANINE LIGASE B"/>
    <property type="match status" value="1"/>
</dbReference>
<keyword evidence="3 10" id="KW-0963">Cytoplasm</keyword>
<evidence type="ECO:0000256" key="2">
    <source>
        <dbReference type="ARBA" id="ARBA00010871"/>
    </source>
</evidence>
<feature type="domain" description="ATP-grasp" evidence="14">
    <location>
        <begin position="134"/>
        <end position="341"/>
    </location>
</feature>
<dbReference type="Gene3D" id="3.30.470.20">
    <property type="entry name" value="ATP-grasp fold, B domain"/>
    <property type="match status" value="1"/>
</dbReference>
<keyword evidence="12" id="KW-0464">Manganese</keyword>
<evidence type="ECO:0000256" key="6">
    <source>
        <dbReference type="ARBA" id="ARBA00022840"/>
    </source>
</evidence>
<dbReference type="GO" id="GO:0008360">
    <property type="term" value="P:regulation of cell shape"/>
    <property type="evidence" value="ECO:0007669"/>
    <property type="project" value="UniProtKB-KW"/>
</dbReference>
<keyword evidence="12" id="KW-0460">Magnesium</keyword>
<evidence type="ECO:0000256" key="9">
    <source>
        <dbReference type="ARBA" id="ARBA00023316"/>
    </source>
</evidence>
<dbReference type="GO" id="GO:0008716">
    <property type="term" value="F:D-alanine-D-alanine ligase activity"/>
    <property type="evidence" value="ECO:0007669"/>
    <property type="project" value="UniProtKB-UniRule"/>
</dbReference>
<dbReference type="EMBL" id="MFQZ01000002">
    <property type="protein sequence ID" value="OGH88496.1"/>
    <property type="molecule type" value="Genomic_DNA"/>
</dbReference>
<keyword evidence="8 10" id="KW-0573">Peptidoglycan synthesis</keyword>
<dbReference type="PROSITE" id="PS00843">
    <property type="entry name" value="DALA_DALA_LIGASE_1"/>
    <property type="match status" value="1"/>
</dbReference>
<evidence type="ECO:0000313" key="15">
    <source>
        <dbReference type="EMBL" id="OGH88496.1"/>
    </source>
</evidence>
<feature type="binding site" evidence="12">
    <location>
        <position position="308"/>
    </location>
    <ligand>
        <name>Mg(2+)</name>
        <dbReference type="ChEBI" id="CHEBI:18420"/>
        <label>2</label>
    </ligand>
</feature>
<evidence type="ECO:0000256" key="1">
    <source>
        <dbReference type="ARBA" id="ARBA00004496"/>
    </source>
</evidence>
<dbReference type="PROSITE" id="PS00844">
    <property type="entry name" value="DALA_DALA_LIGASE_2"/>
    <property type="match status" value="1"/>
</dbReference>
<feature type="binding site" evidence="12">
    <location>
        <position position="295"/>
    </location>
    <ligand>
        <name>Mg(2+)</name>
        <dbReference type="ChEBI" id="CHEBI:18420"/>
        <label>1</label>
    </ligand>
</feature>
<dbReference type="Gene3D" id="3.40.50.20">
    <property type="match status" value="1"/>
</dbReference>
<dbReference type="NCBIfam" id="NF002378">
    <property type="entry name" value="PRK01372.1"/>
    <property type="match status" value="1"/>
</dbReference>
<evidence type="ECO:0000256" key="11">
    <source>
        <dbReference type="PIRSR" id="PIRSR039102-1"/>
    </source>
</evidence>
<keyword evidence="9 10" id="KW-0961">Cell wall biogenesis/degradation</keyword>
<dbReference type="GO" id="GO:0071555">
    <property type="term" value="P:cell wall organization"/>
    <property type="evidence" value="ECO:0007669"/>
    <property type="project" value="UniProtKB-KW"/>
</dbReference>
<dbReference type="UniPathway" id="UPA00219"/>
<evidence type="ECO:0000256" key="5">
    <source>
        <dbReference type="ARBA" id="ARBA00022741"/>
    </source>
</evidence>
<dbReference type="GO" id="GO:0005737">
    <property type="term" value="C:cytoplasm"/>
    <property type="evidence" value="ECO:0007669"/>
    <property type="project" value="UniProtKB-SubCell"/>
</dbReference>
<comment type="similarity">
    <text evidence="2 10">Belongs to the D-alanine--D-alanine ligase family.</text>
</comment>
<comment type="subcellular location">
    <subcellularLocation>
        <location evidence="1 10">Cytoplasm</location>
    </subcellularLocation>
</comment>
<feature type="active site" evidence="11">
    <location>
        <position position="17"/>
    </location>
</feature>
<evidence type="ECO:0000256" key="7">
    <source>
        <dbReference type="ARBA" id="ARBA00022960"/>
    </source>
</evidence>
<comment type="catalytic activity">
    <reaction evidence="10">
        <text>2 D-alanine + ATP = D-alanyl-D-alanine + ADP + phosphate + H(+)</text>
        <dbReference type="Rhea" id="RHEA:11224"/>
        <dbReference type="ChEBI" id="CHEBI:15378"/>
        <dbReference type="ChEBI" id="CHEBI:30616"/>
        <dbReference type="ChEBI" id="CHEBI:43474"/>
        <dbReference type="ChEBI" id="CHEBI:57416"/>
        <dbReference type="ChEBI" id="CHEBI:57822"/>
        <dbReference type="ChEBI" id="CHEBI:456216"/>
        <dbReference type="EC" id="6.3.2.4"/>
    </reaction>
</comment>
<evidence type="ECO:0000256" key="10">
    <source>
        <dbReference type="HAMAP-Rule" id="MF_00047"/>
    </source>
</evidence>
<accession>A0A1F6NX35</accession>
<evidence type="ECO:0000256" key="3">
    <source>
        <dbReference type="ARBA" id="ARBA00022490"/>
    </source>
</evidence>
<evidence type="ECO:0000256" key="12">
    <source>
        <dbReference type="PIRSR" id="PIRSR039102-3"/>
    </source>
</evidence>
<keyword evidence="7 10" id="KW-0133">Cell shape</keyword>
<feature type="binding site" evidence="12">
    <location>
        <position position="308"/>
    </location>
    <ligand>
        <name>Mg(2+)</name>
        <dbReference type="ChEBI" id="CHEBI:18420"/>
        <label>1</label>
    </ligand>
</feature>
<dbReference type="InterPro" id="IPR011095">
    <property type="entry name" value="Dala_Dala_lig_C"/>
</dbReference>
<dbReference type="SUPFAM" id="SSF52440">
    <property type="entry name" value="PreATP-grasp domain"/>
    <property type="match status" value="1"/>
</dbReference>
<keyword evidence="4 10" id="KW-0436">Ligase</keyword>
<sequence length="344" mass="37375">MSKKIRVGVIYGGPSAERAISLITGKAICENLDKKKYDVIPLEMSKDKKFFLDNNYYKQLNAPGHKSTGKKIAALVPVKSNDLGKDKIDVVFLALHGTYGEDGKIQSILESLGVKYTGSGVLASALAMNKVFSSQIYFANGLPFPEFINFKKSGWKNDKAKILAEVKNKIGYPCVLKPVDQGSAVGVSIVKTEPELAKAILKTIKKFPWLMVQKFIKGREATCGVLEQSGSPFPLPPTEIIANAGEFYDYKSKYSKGGSTHICPANFEEHINEQIQTLAVQAHIALGCAGMSRTDIMVGDDGKLYVLETNTIPGMTPTSLFPEAAGKAGINFMKMLDVIIKAAI</sequence>
<comment type="pathway">
    <text evidence="10">Cell wall biogenesis; peptidoglycan biosynthesis.</text>
</comment>
<dbReference type="InterPro" id="IPR011127">
    <property type="entry name" value="Dala_Dala_lig_N"/>
</dbReference>
<dbReference type="InterPro" id="IPR000291">
    <property type="entry name" value="D-Ala_lig_Van_CS"/>
</dbReference>
<comment type="function">
    <text evidence="10">Cell wall formation.</text>
</comment>
<feature type="binding site" evidence="12">
    <location>
        <position position="310"/>
    </location>
    <ligand>
        <name>Mg(2+)</name>
        <dbReference type="ChEBI" id="CHEBI:18420"/>
        <label>2</label>
    </ligand>
</feature>
<dbReference type="InterPro" id="IPR013815">
    <property type="entry name" value="ATP_grasp_subdomain_1"/>
</dbReference>
<dbReference type="InterPro" id="IPR016185">
    <property type="entry name" value="PreATP-grasp_dom_sf"/>
</dbReference>
<feature type="active site" evidence="11">
    <location>
        <position position="319"/>
    </location>
</feature>
<dbReference type="EC" id="6.3.2.4" evidence="10"/>
<proteinExistence type="inferred from homology"/>
<dbReference type="STRING" id="1798704.A3J93_04505"/>
<evidence type="ECO:0000256" key="13">
    <source>
        <dbReference type="PROSITE-ProRule" id="PRU00409"/>
    </source>
</evidence>
<organism evidence="15 16">
    <name type="scientific">Candidatus Magasanikbacteria bacterium RIFOXYC2_FULL_42_28</name>
    <dbReference type="NCBI Taxonomy" id="1798704"/>
    <lineage>
        <taxon>Bacteria</taxon>
        <taxon>Candidatus Magasanikiibacteriota</taxon>
    </lineage>
</organism>
<comment type="caution">
    <text evidence="15">The sequence shown here is derived from an EMBL/GenBank/DDBJ whole genome shotgun (WGS) entry which is preliminary data.</text>
</comment>
<dbReference type="PIRSF" id="PIRSF039102">
    <property type="entry name" value="Ddl/VanB"/>
    <property type="match status" value="1"/>
</dbReference>
<dbReference type="GO" id="GO:0009252">
    <property type="term" value="P:peptidoglycan biosynthetic process"/>
    <property type="evidence" value="ECO:0007669"/>
    <property type="project" value="UniProtKB-UniRule"/>
</dbReference>